<gene>
    <name evidence="1" type="ORF">ORPV_745</name>
</gene>
<dbReference type="Proteomes" id="UP000236316">
    <property type="component" value="Segment"/>
</dbReference>
<dbReference type="GeneID" id="35382567"/>
<evidence type="ECO:0000313" key="2">
    <source>
        <dbReference type="Proteomes" id="UP000236316"/>
    </source>
</evidence>
<dbReference type="EMBL" id="LT906555">
    <property type="protein sequence ID" value="SNW62649.1"/>
    <property type="molecule type" value="Genomic_DNA"/>
</dbReference>
<protein>
    <submittedName>
        <fullName evidence="1">Uncharacterized protein</fullName>
    </submittedName>
</protein>
<dbReference type="KEGG" id="vg:35382567"/>
<name>A0A2I2L5B5_9VIRU</name>
<sequence>MNIIKDIIYEIFKDANRITKINYKRTCKLAYEQISNLNNDNLLSISKALQLSKWNIIDSLYEEHRSTCDKFVSNHNKMLQLYYMKYERPLPSEEMEYAINYHITNPINIVIKAYKDGMKDYLYKYIKSKDIDKHHLTYDIDGISVQLLDEGKCDFILEILPKLNNIPDSVISNPSINLRNFIYKCIRNRREDILLILYKNYLFSVEGSIHIILKNKDWDSLDYVFNNYIGEFKRYRYNIITQKLIENVDIYNIKKYMEVLQKIYGKILEENDFPIIELFKNDNIEVIKYVIGLINDKDLNLVLRIHEKYIKRRDTLDHDEFEIINRINDMNKNVRYKSTRYLYISCLECIEYYIRLYFKLEIIDDVDMLIECVRYNNLELIKNLDFDYINDRLIHDESVDNLILCGVNSENNEIAYYVWSKLNEECKKISSDIWYSDINKGLKMLDMEYILEKYNIKDPIERQIYKYSLIISDCDTYIDEKLEYCNLCISLLQ</sequence>
<organism evidence="1">
    <name type="scientific">Orpheovirus IHUMI-LCC2</name>
    <dbReference type="NCBI Taxonomy" id="2023057"/>
    <lineage>
        <taxon>Viruses</taxon>
        <taxon>Varidnaviria</taxon>
        <taxon>Bamfordvirae</taxon>
        <taxon>Nucleocytoviricota</taxon>
        <taxon>Megaviricetes</taxon>
        <taxon>Pimascovirales</taxon>
        <taxon>Ocovirineae</taxon>
        <taxon>Orpheoviridae</taxon>
        <taxon>Alphaorpheovirus</taxon>
        <taxon>Alphaorpheovirus massiliense</taxon>
    </lineage>
</organism>
<evidence type="ECO:0000313" key="1">
    <source>
        <dbReference type="EMBL" id="SNW62649.1"/>
    </source>
</evidence>
<proteinExistence type="predicted"/>
<reference evidence="1" key="1">
    <citation type="submission" date="2017-08" db="EMBL/GenBank/DDBJ databases">
        <authorList>
            <consortium name="Urmite Genomes"/>
        </authorList>
    </citation>
    <scope>NUCLEOTIDE SEQUENCE [LARGE SCALE GENOMIC DNA]</scope>
    <source>
        <strain evidence="1">IHUMI-LCC2</strain>
    </source>
</reference>
<accession>A0A2I2L5B5</accession>
<keyword evidence="2" id="KW-1185">Reference proteome</keyword>
<dbReference type="RefSeq" id="YP_009448951.1">
    <property type="nucleotide sequence ID" value="NC_036594.1"/>
</dbReference>